<name>A0A4R3JGK7_9FIRM</name>
<dbReference type="Proteomes" id="UP000294613">
    <property type="component" value="Unassembled WGS sequence"/>
</dbReference>
<evidence type="ECO:0000313" key="1">
    <source>
        <dbReference type="EMBL" id="TCS64433.1"/>
    </source>
</evidence>
<proteinExistence type="predicted"/>
<gene>
    <name evidence="1" type="ORF">EDD74_12642</name>
</gene>
<dbReference type="EMBL" id="SLZV01000026">
    <property type="protein sequence ID" value="TCS64433.1"/>
    <property type="molecule type" value="Genomic_DNA"/>
</dbReference>
<organism evidence="1 2">
    <name type="scientific">Faecalimonas umbilicata</name>
    <dbReference type="NCBI Taxonomy" id="1912855"/>
    <lineage>
        <taxon>Bacteria</taxon>
        <taxon>Bacillati</taxon>
        <taxon>Bacillota</taxon>
        <taxon>Clostridia</taxon>
        <taxon>Lachnospirales</taxon>
        <taxon>Lachnospiraceae</taxon>
        <taxon>Faecalimonas</taxon>
    </lineage>
</organism>
<protein>
    <submittedName>
        <fullName evidence="1">Uncharacterized protein</fullName>
    </submittedName>
</protein>
<reference evidence="1 2" key="1">
    <citation type="submission" date="2019-03" db="EMBL/GenBank/DDBJ databases">
        <title>Genomic Encyclopedia of Type Strains, Phase IV (KMG-IV): sequencing the most valuable type-strain genomes for metagenomic binning, comparative biology and taxonomic classification.</title>
        <authorList>
            <person name="Goeker M."/>
        </authorList>
    </citation>
    <scope>NUCLEOTIDE SEQUENCE [LARGE SCALE GENOMIC DNA]</scope>
    <source>
        <strain evidence="1 2">DSM 103426</strain>
    </source>
</reference>
<accession>A0A4R3JGK7</accession>
<sequence length="35" mass="4335">MLVKFGQREGRFKADATAKWIFFVEKSFLKWYYEN</sequence>
<comment type="caution">
    <text evidence="1">The sequence shown here is derived from an EMBL/GenBank/DDBJ whole genome shotgun (WGS) entry which is preliminary data.</text>
</comment>
<evidence type="ECO:0000313" key="2">
    <source>
        <dbReference type="Proteomes" id="UP000294613"/>
    </source>
</evidence>
<dbReference type="AlphaFoldDB" id="A0A4R3JGK7"/>